<organism evidence="2 3">
    <name type="scientific">Collybiopsis luxurians FD-317 M1</name>
    <dbReference type="NCBI Taxonomy" id="944289"/>
    <lineage>
        <taxon>Eukaryota</taxon>
        <taxon>Fungi</taxon>
        <taxon>Dikarya</taxon>
        <taxon>Basidiomycota</taxon>
        <taxon>Agaricomycotina</taxon>
        <taxon>Agaricomycetes</taxon>
        <taxon>Agaricomycetidae</taxon>
        <taxon>Agaricales</taxon>
        <taxon>Marasmiineae</taxon>
        <taxon>Omphalotaceae</taxon>
        <taxon>Collybiopsis</taxon>
        <taxon>Collybiopsis luxurians</taxon>
    </lineage>
</organism>
<dbReference type="SMART" id="SM00108">
    <property type="entry name" value="B_lectin"/>
    <property type="match status" value="1"/>
</dbReference>
<dbReference type="InterPro" id="IPR036426">
    <property type="entry name" value="Bulb-type_lectin_dom_sf"/>
</dbReference>
<evidence type="ECO:0000259" key="1">
    <source>
        <dbReference type="PROSITE" id="PS50927"/>
    </source>
</evidence>
<evidence type="ECO:0000313" key="3">
    <source>
        <dbReference type="Proteomes" id="UP000053593"/>
    </source>
</evidence>
<sequence length="119" mass="12785">MSYVYPYRDTLYEEAALGVGYGLQSKSGRVSFVVTASGDLQLIGDGRILWSVNGKRVSFVKMQGDGNCCGYTSTYVPVWATASNGNNHPYTLVCQDDGNLVVYANGNPVWASQTGGQIS</sequence>
<dbReference type="HOGENOM" id="CLU_137596_1_0_1"/>
<name>A0A0D0ARZ5_9AGAR</name>
<gene>
    <name evidence="2" type="ORF">GYMLUDRAFT_49506</name>
</gene>
<dbReference type="PROSITE" id="PS50927">
    <property type="entry name" value="BULB_LECTIN"/>
    <property type="match status" value="1"/>
</dbReference>
<feature type="domain" description="Bulb-type lectin" evidence="1">
    <location>
        <begin position="8"/>
        <end position="119"/>
    </location>
</feature>
<accession>A0A0D0ARZ5</accession>
<dbReference type="EMBL" id="KN834832">
    <property type="protein sequence ID" value="KIK53175.1"/>
    <property type="molecule type" value="Genomic_DNA"/>
</dbReference>
<evidence type="ECO:0000313" key="2">
    <source>
        <dbReference type="EMBL" id="KIK53175.1"/>
    </source>
</evidence>
<dbReference type="AlphaFoldDB" id="A0A0D0ARZ5"/>
<dbReference type="InterPro" id="IPR001480">
    <property type="entry name" value="Bulb-type_lectin_dom"/>
</dbReference>
<reference evidence="2 3" key="1">
    <citation type="submission" date="2014-04" db="EMBL/GenBank/DDBJ databases">
        <title>Evolutionary Origins and Diversification of the Mycorrhizal Mutualists.</title>
        <authorList>
            <consortium name="DOE Joint Genome Institute"/>
            <consortium name="Mycorrhizal Genomics Consortium"/>
            <person name="Kohler A."/>
            <person name="Kuo A."/>
            <person name="Nagy L.G."/>
            <person name="Floudas D."/>
            <person name="Copeland A."/>
            <person name="Barry K.W."/>
            <person name="Cichocki N."/>
            <person name="Veneault-Fourrey C."/>
            <person name="LaButti K."/>
            <person name="Lindquist E.A."/>
            <person name="Lipzen A."/>
            <person name="Lundell T."/>
            <person name="Morin E."/>
            <person name="Murat C."/>
            <person name="Riley R."/>
            <person name="Ohm R."/>
            <person name="Sun H."/>
            <person name="Tunlid A."/>
            <person name="Henrissat B."/>
            <person name="Grigoriev I.V."/>
            <person name="Hibbett D.S."/>
            <person name="Martin F."/>
        </authorList>
    </citation>
    <scope>NUCLEOTIDE SEQUENCE [LARGE SCALE GENOMIC DNA]</scope>
    <source>
        <strain evidence="2 3">FD-317 M1</strain>
    </source>
</reference>
<dbReference type="SUPFAM" id="SSF51110">
    <property type="entry name" value="alpha-D-mannose-specific plant lectins"/>
    <property type="match status" value="1"/>
</dbReference>
<protein>
    <recommendedName>
        <fullName evidence="1">Bulb-type lectin domain-containing protein</fullName>
    </recommendedName>
</protein>
<dbReference type="Proteomes" id="UP000053593">
    <property type="component" value="Unassembled WGS sequence"/>
</dbReference>
<dbReference type="Gene3D" id="2.90.10.10">
    <property type="entry name" value="Bulb-type lectin domain"/>
    <property type="match status" value="1"/>
</dbReference>
<proteinExistence type="predicted"/>
<dbReference type="OrthoDB" id="1884773at2759"/>
<keyword evidence="3" id="KW-1185">Reference proteome</keyword>